<keyword evidence="2" id="KW-1185">Reference proteome</keyword>
<name>A0ACB9QBW9_9MYRT</name>
<comment type="caution">
    <text evidence="1">The sequence shown here is derived from an EMBL/GenBank/DDBJ whole genome shotgun (WGS) entry which is preliminary data.</text>
</comment>
<proteinExistence type="predicted"/>
<protein>
    <submittedName>
        <fullName evidence="1">Uncharacterized protein</fullName>
    </submittedName>
</protein>
<accession>A0ACB9QBW9</accession>
<evidence type="ECO:0000313" key="1">
    <source>
        <dbReference type="EMBL" id="KAI4363880.1"/>
    </source>
</evidence>
<dbReference type="EMBL" id="CM042885">
    <property type="protein sequence ID" value="KAI4363880.1"/>
    <property type="molecule type" value="Genomic_DNA"/>
</dbReference>
<reference evidence="2" key="1">
    <citation type="journal article" date="2023" name="Front. Plant Sci.">
        <title>Chromosomal-level genome assembly of Melastoma candidum provides insights into trichome evolution.</title>
        <authorList>
            <person name="Zhong Y."/>
            <person name="Wu W."/>
            <person name="Sun C."/>
            <person name="Zou P."/>
            <person name="Liu Y."/>
            <person name="Dai S."/>
            <person name="Zhou R."/>
        </authorList>
    </citation>
    <scope>NUCLEOTIDE SEQUENCE [LARGE SCALE GENOMIC DNA]</scope>
</reference>
<evidence type="ECO:0000313" key="2">
    <source>
        <dbReference type="Proteomes" id="UP001057402"/>
    </source>
</evidence>
<dbReference type="Proteomes" id="UP001057402">
    <property type="component" value="Chromosome 6"/>
</dbReference>
<organism evidence="1 2">
    <name type="scientific">Melastoma candidum</name>
    <dbReference type="NCBI Taxonomy" id="119954"/>
    <lineage>
        <taxon>Eukaryota</taxon>
        <taxon>Viridiplantae</taxon>
        <taxon>Streptophyta</taxon>
        <taxon>Embryophyta</taxon>
        <taxon>Tracheophyta</taxon>
        <taxon>Spermatophyta</taxon>
        <taxon>Magnoliopsida</taxon>
        <taxon>eudicotyledons</taxon>
        <taxon>Gunneridae</taxon>
        <taxon>Pentapetalae</taxon>
        <taxon>rosids</taxon>
        <taxon>malvids</taxon>
        <taxon>Myrtales</taxon>
        <taxon>Melastomataceae</taxon>
        <taxon>Melastomatoideae</taxon>
        <taxon>Melastomateae</taxon>
        <taxon>Melastoma</taxon>
    </lineage>
</organism>
<gene>
    <name evidence="1" type="ORF">MLD38_020044</name>
</gene>
<sequence length="112" mass="12793">MPFNPLFDPSWPNCKFVKLRLRLFLKIAGGRSQATLGPFLKMNRAKKAIRLFGWQLARVNGNHPSFITPIKSMSNGPLSLQLYLEHNHPSQSSNAIMNPVRVFYVKLLFLLV</sequence>